<dbReference type="GO" id="GO:0007156">
    <property type="term" value="P:homophilic cell adhesion via plasma membrane adhesion molecules"/>
    <property type="evidence" value="ECO:0007669"/>
    <property type="project" value="TreeGrafter"/>
</dbReference>
<dbReference type="GO" id="GO:0098632">
    <property type="term" value="F:cell-cell adhesion mediator activity"/>
    <property type="evidence" value="ECO:0007669"/>
    <property type="project" value="TreeGrafter"/>
</dbReference>
<reference evidence="4" key="1">
    <citation type="submission" date="2022-07" db="EMBL/GenBank/DDBJ databases">
        <title>Chromosome-level genome of Muraenolepis orangiensis.</title>
        <authorList>
            <person name="Kim J."/>
        </authorList>
    </citation>
    <scope>NUCLEOTIDE SEQUENCE</scope>
    <source>
        <strain evidence="4">KU_S4_2022</strain>
        <tissue evidence="4">Muscle</tissue>
    </source>
</reference>
<evidence type="ECO:0000256" key="1">
    <source>
        <dbReference type="ARBA" id="ARBA00023319"/>
    </source>
</evidence>
<evidence type="ECO:0000256" key="2">
    <source>
        <dbReference type="SAM" id="MobiDB-lite"/>
    </source>
</evidence>
<dbReference type="InterPro" id="IPR003598">
    <property type="entry name" value="Ig_sub2"/>
</dbReference>
<proteinExistence type="predicted"/>
<dbReference type="GO" id="GO:0005886">
    <property type="term" value="C:plasma membrane"/>
    <property type="evidence" value="ECO:0007669"/>
    <property type="project" value="TreeGrafter"/>
</dbReference>
<dbReference type="SMART" id="SM00408">
    <property type="entry name" value="IGc2"/>
    <property type="match status" value="1"/>
</dbReference>
<dbReference type="InterPro" id="IPR003599">
    <property type="entry name" value="Ig_sub"/>
</dbReference>
<protein>
    <recommendedName>
        <fullName evidence="3">Ig-like domain-containing protein</fullName>
    </recommendedName>
</protein>
<dbReference type="PANTHER" id="PTHR10075:SF100">
    <property type="entry name" value="FASCICLIN-2"/>
    <property type="match status" value="1"/>
</dbReference>
<accession>A0A9Q0IYQ5</accession>
<dbReference type="GO" id="GO:0007411">
    <property type="term" value="P:axon guidance"/>
    <property type="evidence" value="ECO:0007669"/>
    <property type="project" value="TreeGrafter"/>
</dbReference>
<dbReference type="EMBL" id="JANIIK010000034">
    <property type="protein sequence ID" value="KAJ3615238.1"/>
    <property type="molecule type" value="Genomic_DNA"/>
</dbReference>
<dbReference type="InterPro" id="IPR007110">
    <property type="entry name" value="Ig-like_dom"/>
</dbReference>
<dbReference type="SMART" id="SM00409">
    <property type="entry name" value="IG"/>
    <property type="match status" value="1"/>
</dbReference>
<dbReference type="Proteomes" id="UP001148018">
    <property type="component" value="Unassembled WGS sequence"/>
</dbReference>
<dbReference type="GO" id="GO:0070593">
    <property type="term" value="P:dendrite self-avoidance"/>
    <property type="evidence" value="ECO:0007669"/>
    <property type="project" value="TreeGrafter"/>
</dbReference>
<dbReference type="AlphaFoldDB" id="A0A9Q0IYQ5"/>
<evidence type="ECO:0000259" key="3">
    <source>
        <dbReference type="PROSITE" id="PS50835"/>
    </source>
</evidence>
<keyword evidence="5" id="KW-1185">Reference proteome</keyword>
<sequence length="280" mass="30352">MFLTSEFWSPGLGSPRREPVITENETAGLTEICFPDRCGVSEERSVSGPEASLMSTSRLGEPGEEETGGERGETKPGRPVTDAISGSSLSPLPVSSFERSAAMATENLNIGSPVHVEETPAAGQMLMLSTGATRSVSRRLHLFILLLLASSCHVLHAQEVEPYLRGSGVGQQVVLEGNRLVLTCLAGGSWPLQYRWSLNNSYISDWTPQYRLSLPSVSRTVAGLYQCVVRNRMGTLLSKKTHVHVACQAAVISPPPLASYPAPLVTWYRDGHKIIPSDYM</sequence>
<keyword evidence="1" id="KW-0393">Immunoglobulin domain</keyword>
<feature type="region of interest" description="Disordered" evidence="2">
    <location>
        <begin position="40"/>
        <end position="92"/>
    </location>
</feature>
<dbReference type="SUPFAM" id="SSF48726">
    <property type="entry name" value="Immunoglobulin"/>
    <property type="match status" value="1"/>
</dbReference>
<gene>
    <name evidence="4" type="ORF">NHX12_018806</name>
</gene>
<dbReference type="PANTHER" id="PTHR10075">
    <property type="entry name" value="BASIGIN RELATED"/>
    <property type="match status" value="1"/>
</dbReference>
<dbReference type="Gene3D" id="2.60.40.10">
    <property type="entry name" value="Immunoglobulins"/>
    <property type="match status" value="1"/>
</dbReference>
<evidence type="ECO:0000313" key="4">
    <source>
        <dbReference type="EMBL" id="KAJ3615238.1"/>
    </source>
</evidence>
<dbReference type="Pfam" id="PF13895">
    <property type="entry name" value="Ig_2"/>
    <property type="match status" value="1"/>
</dbReference>
<name>A0A9Q0IYQ5_9TELE</name>
<feature type="domain" description="Ig-like" evidence="3">
    <location>
        <begin position="162"/>
        <end position="238"/>
    </location>
</feature>
<dbReference type="OrthoDB" id="8923679at2759"/>
<dbReference type="InterPro" id="IPR013783">
    <property type="entry name" value="Ig-like_fold"/>
</dbReference>
<evidence type="ECO:0000313" key="5">
    <source>
        <dbReference type="Proteomes" id="UP001148018"/>
    </source>
</evidence>
<dbReference type="GO" id="GO:0030424">
    <property type="term" value="C:axon"/>
    <property type="evidence" value="ECO:0007669"/>
    <property type="project" value="TreeGrafter"/>
</dbReference>
<comment type="caution">
    <text evidence="4">The sequence shown here is derived from an EMBL/GenBank/DDBJ whole genome shotgun (WGS) entry which is preliminary data.</text>
</comment>
<dbReference type="InterPro" id="IPR036179">
    <property type="entry name" value="Ig-like_dom_sf"/>
</dbReference>
<dbReference type="PROSITE" id="PS50835">
    <property type="entry name" value="IG_LIKE"/>
    <property type="match status" value="1"/>
</dbReference>
<organism evidence="4 5">
    <name type="scientific">Muraenolepis orangiensis</name>
    <name type="common">Patagonian moray cod</name>
    <dbReference type="NCBI Taxonomy" id="630683"/>
    <lineage>
        <taxon>Eukaryota</taxon>
        <taxon>Metazoa</taxon>
        <taxon>Chordata</taxon>
        <taxon>Craniata</taxon>
        <taxon>Vertebrata</taxon>
        <taxon>Euteleostomi</taxon>
        <taxon>Actinopterygii</taxon>
        <taxon>Neopterygii</taxon>
        <taxon>Teleostei</taxon>
        <taxon>Neoteleostei</taxon>
        <taxon>Acanthomorphata</taxon>
        <taxon>Zeiogadaria</taxon>
        <taxon>Gadariae</taxon>
        <taxon>Gadiformes</taxon>
        <taxon>Muraenolepidoidei</taxon>
        <taxon>Muraenolepididae</taxon>
        <taxon>Muraenolepis</taxon>
    </lineage>
</organism>